<reference evidence="1" key="1">
    <citation type="submission" date="2019-03" db="EMBL/GenBank/DDBJ databases">
        <authorList>
            <person name="Mank J."/>
            <person name="Almeida P."/>
        </authorList>
    </citation>
    <scope>NUCLEOTIDE SEQUENCE</scope>
    <source>
        <strain evidence="1">78183</strain>
    </source>
</reference>
<sequence length="56" mass="6310">MELHPALPPPPPPLMTSISTLLPWRQTNGYRLASLQFTYHKTTSCSIFPVSKLDKT</sequence>
<organism evidence="1">
    <name type="scientific">Salix viminalis</name>
    <name type="common">Common osier</name>
    <name type="synonym">Basket willow</name>
    <dbReference type="NCBI Taxonomy" id="40686"/>
    <lineage>
        <taxon>Eukaryota</taxon>
        <taxon>Viridiplantae</taxon>
        <taxon>Streptophyta</taxon>
        <taxon>Embryophyta</taxon>
        <taxon>Tracheophyta</taxon>
        <taxon>Spermatophyta</taxon>
        <taxon>Magnoliopsida</taxon>
        <taxon>eudicotyledons</taxon>
        <taxon>Gunneridae</taxon>
        <taxon>Pentapetalae</taxon>
        <taxon>rosids</taxon>
        <taxon>fabids</taxon>
        <taxon>Malpighiales</taxon>
        <taxon>Salicaceae</taxon>
        <taxon>Saliceae</taxon>
        <taxon>Salix</taxon>
    </lineage>
</organism>
<dbReference type="EMBL" id="CAADRP010002262">
    <property type="protein sequence ID" value="VFU64541.1"/>
    <property type="molecule type" value="Genomic_DNA"/>
</dbReference>
<dbReference type="AlphaFoldDB" id="A0A6N2NIM1"/>
<gene>
    <name evidence="1" type="ORF">SVIM_LOCUS494539</name>
</gene>
<protein>
    <submittedName>
        <fullName evidence="1">Uncharacterized protein</fullName>
    </submittedName>
</protein>
<name>A0A6N2NIM1_SALVM</name>
<accession>A0A6N2NIM1</accession>
<proteinExistence type="predicted"/>
<evidence type="ECO:0000313" key="1">
    <source>
        <dbReference type="EMBL" id="VFU64541.1"/>
    </source>
</evidence>